<dbReference type="EMBL" id="JARQWQ010000104">
    <property type="protein sequence ID" value="KAK2550932.1"/>
    <property type="molecule type" value="Genomic_DNA"/>
</dbReference>
<name>A0AAD9PXK1_ACRCE</name>
<dbReference type="Proteomes" id="UP001249851">
    <property type="component" value="Unassembled WGS sequence"/>
</dbReference>
<feature type="transmembrane region" description="Helical" evidence="1">
    <location>
        <begin position="71"/>
        <end position="89"/>
    </location>
</feature>
<proteinExistence type="predicted"/>
<reference evidence="2" key="2">
    <citation type="journal article" date="2023" name="Science">
        <title>Genomic signatures of disease resistance in endangered staghorn corals.</title>
        <authorList>
            <person name="Vollmer S.V."/>
            <person name="Selwyn J.D."/>
            <person name="Despard B.A."/>
            <person name="Roesel C.L."/>
        </authorList>
    </citation>
    <scope>NUCLEOTIDE SEQUENCE</scope>
    <source>
        <strain evidence="2">K2</strain>
    </source>
</reference>
<keyword evidence="1" id="KW-0812">Transmembrane</keyword>
<evidence type="ECO:0000313" key="2">
    <source>
        <dbReference type="EMBL" id="KAK2550932.1"/>
    </source>
</evidence>
<organism evidence="2 3">
    <name type="scientific">Acropora cervicornis</name>
    <name type="common">Staghorn coral</name>
    <dbReference type="NCBI Taxonomy" id="6130"/>
    <lineage>
        <taxon>Eukaryota</taxon>
        <taxon>Metazoa</taxon>
        <taxon>Cnidaria</taxon>
        <taxon>Anthozoa</taxon>
        <taxon>Hexacorallia</taxon>
        <taxon>Scleractinia</taxon>
        <taxon>Astrocoeniina</taxon>
        <taxon>Acroporidae</taxon>
        <taxon>Acropora</taxon>
    </lineage>
</organism>
<gene>
    <name evidence="2" type="ORF">P5673_028307</name>
</gene>
<comment type="caution">
    <text evidence="2">The sequence shown here is derived from an EMBL/GenBank/DDBJ whole genome shotgun (WGS) entry which is preliminary data.</text>
</comment>
<evidence type="ECO:0000313" key="3">
    <source>
        <dbReference type="Proteomes" id="UP001249851"/>
    </source>
</evidence>
<dbReference type="AlphaFoldDB" id="A0AAD9PXK1"/>
<keyword evidence="1" id="KW-0472">Membrane</keyword>
<feature type="transmembrane region" description="Helical" evidence="1">
    <location>
        <begin position="12"/>
        <end position="34"/>
    </location>
</feature>
<keyword evidence="3" id="KW-1185">Reference proteome</keyword>
<accession>A0AAD9PXK1</accession>
<protein>
    <submittedName>
        <fullName evidence="2">Uncharacterized protein</fullName>
    </submittedName>
</protein>
<reference evidence="2" key="1">
    <citation type="journal article" date="2023" name="G3 (Bethesda)">
        <title>Whole genome assembly and annotation of the endangered Caribbean coral Acropora cervicornis.</title>
        <authorList>
            <person name="Selwyn J.D."/>
            <person name="Vollmer S.V."/>
        </authorList>
    </citation>
    <scope>NUCLEOTIDE SEQUENCE</scope>
    <source>
        <strain evidence="2">K2</strain>
    </source>
</reference>
<keyword evidence="1" id="KW-1133">Transmembrane helix</keyword>
<feature type="non-terminal residue" evidence="2">
    <location>
        <position position="90"/>
    </location>
</feature>
<sequence length="90" mass="10395">MIRNRKWLSNINITIIFTVLVLVISITTSVASYVKIFLLLRKRQTQVRDNQIQPANNQAVNGINMARYKMAVSNVGWIQFTSVVCYVFFI</sequence>
<evidence type="ECO:0000256" key="1">
    <source>
        <dbReference type="SAM" id="Phobius"/>
    </source>
</evidence>